<dbReference type="EMBL" id="AP021879">
    <property type="protein sequence ID" value="BBO93369.1"/>
    <property type="molecule type" value="Genomic_DNA"/>
</dbReference>
<dbReference type="GO" id="GO:0046872">
    <property type="term" value="F:metal ion binding"/>
    <property type="evidence" value="ECO:0007669"/>
    <property type="project" value="UniProtKB-KW"/>
</dbReference>
<dbReference type="GO" id="GO:0016491">
    <property type="term" value="F:oxidoreductase activity"/>
    <property type="evidence" value="ECO:0007669"/>
    <property type="project" value="InterPro"/>
</dbReference>
<keyword evidence="5" id="KW-1185">Reference proteome</keyword>
<name>A0A5K8ALE3_9BACT</name>
<dbReference type="GO" id="GO:0051536">
    <property type="term" value="F:iron-sulfur cluster binding"/>
    <property type="evidence" value="ECO:0007669"/>
    <property type="project" value="UniProtKB-KW"/>
</dbReference>
<dbReference type="Proteomes" id="UP000422108">
    <property type="component" value="Chromosome"/>
</dbReference>
<dbReference type="AlphaFoldDB" id="A0A5K8ALE3"/>
<keyword evidence="1" id="KW-0479">Metal-binding</keyword>
<protein>
    <submittedName>
        <fullName evidence="4">Uncharacterized protein</fullName>
    </submittedName>
</protein>
<keyword evidence="2" id="KW-0408">Iron</keyword>
<keyword evidence="3" id="KW-0411">Iron-sulfur</keyword>
<sequence>MNSDGQSVDLSTENGESFSITTLNLLNKDSWETLNESADLFFKSLKLGRVRGVVSIVDFPNSGSKDDSEYIQLIQELINRDIMVTISIGETVGINMAGMIGPDFFQRAGDGIAEFCNFIGILPVLYIGSTIDKSDILDFYNGLAQHAAVEKINLPIAAISPSRYEGQIESPGAVFTMEDGPAKTVDLIDAHIHDKRLGIQWCDRCGGRFSPFS</sequence>
<accession>A0A5K8ALE3</accession>
<evidence type="ECO:0000256" key="3">
    <source>
        <dbReference type="ARBA" id="ARBA00023014"/>
    </source>
</evidence>
<proteinExistence type="predicted"/>
<dbReference type="Pfam" id="PF03063">
    <property type="entry name" value="Prismane"/>
    <property type="match status" value="1"/>
</dbReference>
<dbReference type="Gene3D" id="3.40.50.2030">
    <property type="match status" value="1"/>
</dbReference>
<evidence type="ECO:0000313" key="4">
    <source>
        <dbReference type="EMBL" id="BBO93369.1"/>
    </source>
</evidence>
<organism evidence="4 5">
    <name type="scientific">Desulfosarcina ovata subsp. ovata</name>
    <dbReference type="NCBI Taxonomy" id="2752305"/>
    <lineage>
        <taxon>Bacteria</taxon>
        <taxon>Pseudomonadati</taxon>
        <taxon>Thermodesulfobacteriota</taxon>
        <taxon>Desulfobacteria</taxon>
        <taxon>Desulfobacterales</taxon>
        <taxon>Desulfosarcinaceae</taxon>
        <taxon>Desulfosarcina</taxon>
    </lineage>
</organism>
<dbReference type="InterPro" id="IPR011254">
    <property type="entry name" value="Prismane-like_sf"/>
</dbReference>
<dbReference type="RefSeq" id="WP_162459231.1">
    <property type="nucleotide sequence ID" value="NZ_AP021879.1"/>
</dbReference>
<gene>
    <name evidence="4" type="ORF">DSCOOX_65490</name>
</gene>
<evidence type="ECO:0000313" key="5">
    <source>
        <dbReference type="Proteomes" id="UP000422108"/>
    </source>
</evidence>
<evidence type="ECO:0000256" key="1">
    <source>
        <dbReference type="ARBA" id="ARBA00022723"/>
    </source>
</evidence>
<dbReference type="InterPro" id="IPR004137">
    <property type="entry name" value="HCP/CODH"/>
</dbReference>
<dbReference type="SUPFAM" id="SSF56821">
    <property type="entry name" value="Prismane protein-like"/>
    <property type="match status" value="1"/>
</dbReference>
<reference evidence="4 5" key="1">
    <citation type="submission" date="2019-11" db="EMBL/GenBank/DDBJ databases">
        <title>Comparative genomics of hydrocarbon-degrading Desulfosarcina strains.</title>
        <authorList>
            <person name="Watanabe M."/>
            <person name="Kojima H."/>
            <person name="Fukui M."/>
        </authorList>
    </citation>
    <scope>NUCLEOTIDE SEQUENCE [LARGE SCALE GENOMIC DNA]</scope>
    <source>
        <strain evidence="5">oXyS1</strain>
    </source>
</reference>
<evidence type="ECO:0000256" key="2">
    <source>
        <dbReference type="ARBA" id="ARBA00023004"/>
    </source>
</evidence>
<dbReference type="InterPro" id="IPR016099">
    <property type="entry name" value="Prismane-like_a/b-sand"/>
</dbReference>